<feature type="compositionally biased region" description="Basic and acidic residues" evidence="1">
    <location>
        <begin position="28"/>
        <end position="44"/>
    </location>
</feature>
<organism evidence="2 3">
    <name type="scientific">Prunus yedoensis var. nudiflora</name>
    <dbReference type="NCBI Taxonomy" id="2094558"/>
    <lineage>
        <taxon>Eukaryota</taxon>
        <taxon>Viridiplantae</taxon>
        <taxon>Streptophyta</taxon>
        <taxon>Embryophyta</taxon>
        <taxon>Tracheophyta</taxon>
        <taxon>Spermatophyta</taxon>
        <taxon>Magnoliopsida</taxon>
        <taxon>eudicotyledons</taxon>
        <taxon>Gunneridae</taxon>
        <taxon>Pentapetalae</taxon>
        <taxon>rosids</taxon>
        <taxon>fabids</taxon>
        <taxon>Rosales</taxon>
        <taxon>Rosaceae</taxon>
        <taxon>Amygdaloideae</taxon>
        <taxon>Amygdaleae</taxon>
        <taxon>Prunus</taxon>
    </lineage>
</organism>
<dbReference type="AlphaFoldDB" id="A0A314XXN0"/>
<dbReference type="GO" id="GO:0003700">
    <property type="term" value="F:DNA-binding transcription factor activity"/>
    <property type="evidence" value="ECO:0007669"/>
    <property type="project" value="InterPro"/>
</dbReference>
<reference evidence="2 3" key="1">
    <citation type="submission" date="2018-02" db="EMBL/GenBank/DDBJ databases">
        <title>Draft genome of wild Prunus yedoensis var. nudiflora.</title>
        <authorList>
            <person name="Baek S."/>
            <person name="Kim J.-H."/>
            <person name="Choi K."/>
            <person name="Kim G.-B."/>
            <person name="Cho A."/>
            <person name="Jang H."/>
            <person name="Shin C.-H."/>
            <person name="Yu H.-J."/>
            <person name="Mun J.-H."/>
        </authorList>
    </citation>
    <scope>NUCLEOTIDE SEQUENCE [LARGE SCALE GENOMIC DNA]</scope>
    <source>
        <strain evidence="3">cv. Jeju island</strain>
        <tissue evidence="2">Leaf</tissue>
    </source>
</reference>
<sequence length="391" mass="45472">MTNEQYYGDQEENTSEGSSQSKCSSFDLNKEAGSDNCDDTKFEEFELSVDEDDEKRGQGNINSSTASSAEGNEGRRGKVRQYVRSKMPRLRWTPQLHLSFVHAVERLVAKTMYRSKKLDGDGQVVSEKQESTHGRDHIACMLHQKIKQPHQHVYFRTDNGGIVVATPSHDHRQPLHSDFKPNLPRSSCSLLNKEVVQGNKSMEMTVRSTTVPINPSRFFEEKKWPPFGMINKQQCWRAKRFPAKINWSHNYNGSQSDHLVHHMRTTPRLNNGQFFHNTRSTEWNLGENTNTRRFPSNSHNSISNSSCHKTEFKPPFRLELNEEKILKYKEWMPELELGLSQRVENHEKTIFQNQMVSEEAYETSQRIKQNYYKELEDRSKQEISTKLSLSL</sequence>
<feature type="region of interest" description="Disordered" evidence="1">
    <location>
        <begin position="1"/>
        <end position="79"/>
    </location>
</feature>
<evidence type="ECO:0000256" key="1">
    <source>
        <dbReference type="SAM" id="MobiDB-lite"/>
    </source>
</evidence>
<gene>
    <name evidence="2" type="ORF">Pyn_14145</name>
</gene>
<dbReference type="Gene3D" id="1.10.10.60">
    <property type="entry name" value="Homeodomain-like"/>
    <property type="match status" value="1"/>
</dbReference>
<feature type="region of interest" description="Disordered" evidence="1">
    <location>
        <begin position="286"/>
        <end position="307"/>
    </location>
</feature>
<dbReference type="EMBL" id="PJQY01001866">
    <property type="protein sequence ID" value="PQP98842.1"/>
    <property type="molecule type" value="Genomic_DNA"/>
</dbReference>
<feature type="compositionally biased region" description="Polar residues" evidence="1">
    <location>
        <begin position="286"/>
        <end position="295"/>
    </location>
</feature>
<keyword evidence="3" id="KW-1185">Reference proteome</keyword>
<feature type="compositionally biased region" description="Low complexity" evidence="1">
    <location>
        <begin position="296"/>
        <end position="306"/>
    </location>
</feature>
<protein>
    <submittedName>
        <fullName evidence="2">Transcription activator GLK1-like</fullName>
    </submittedName>
</protein>
<name>A0A314XXN0_PRUYE</name>
<evidence type="ECO:0000313" key="2">
    <source>
        <dbReference type="EMBL" id="PQP98842.1"/>
    </source>
</evidence>
<dbReference type="PANTHER" id="PTHR31314">
    <property type="entry name" value="MYB FAMILY TRANSCRIPTION FACTOR PHL7-LIKE"/>
    <property type="match status" value="1"/>
</dbReference>
<dbReference type="InterPro" id="IPR046955">
    <property type="entry name" value="PHR1-like"/>
</dbReference>
<dbReference type="OrthoDB" id="551907at2759"/>
<proteinExistence type="predicted"/>
<feature type="compositionally biased region" description="Polar residues" evidence="1">
    <location>
        <begin position="59"/>
        <end position="70"/>
    </location>
</feature>
<feature type="compositionally biased region" description="Polar residues" evidence="1">
    <location>
        <begin position="15"/>
        <end position="27"/>
    </location>
</feature>
<dbReference type="PANTHER" id="PTHR31314:SF128">
    <property type="entry name" value="OS11G0106100 PROTEIN"/>
    <property type="match status" value="1"/>
</dbReference>
<accession>A0A314XXN0</accession>
<dbReference type="STRING" id="2094558.A0A314XXN0"/>
<evidence type="ECO:0000313" key="3">
    <source>
        <dbReference type="Proteomes" id="UP000250321"/>
    </source>
</evidence>
<comment type="caution">
    <text evidence="2">The sequence shown here is derived from an EMBL/GenBank/DDBJ whole genome shotgun (WGS) entry which is preliminary data.</text>
</comment>
<dbReference type="Proteomes" id="UP000250321">
    <property type="component" value="Unassembled WGS sequence"/>
</dbReference>